<sequence length="1336" mass="147773">MWETVTQHALSHLGVSRPGNWQGSSDASYMLHTTQIQHQLKGSWLNTLPSAQSHKCITISELHGYTQVGHSHTENAKCLPQHSALHYHTVNQGLKPIPNTNSFLLAWLTASPNVHRKQEDKEDKRHCPSTGEDELYLKDDTGKVQCQVAICHWGWLNQALLIPCWNVIPGADARVQGLVEICPRCTPVVISSIASEPGRLSDKQQTMLSASAAVQLLQHHNSSKGRVKQVTVKGTLVCKSPIISIHGKPLFFFKLSSDVSGSSSVSFLAKGSNLTFLHCALPMYSSCCVTHVTPTTILKGTRKPYHIYLCRKETTVNVQESCSEHEYKNSVTAAVTKCIDATTGIYELDGNMRLYLCYQMDDSASYQVLRSGCIVTIHNAHYHHLQIGKSTVPCVVCCMQSTLSVDTCSPLDTGPKKKLSPPLSGMVRLLLKYNLTISQLEWLVSVVTQLEKKFTPTLIRHKGLHAILLRLFNTPSTISKEPLLSKRKRNIYEEFLNQSHVCLASKGADNEQTPPWQFPSMAEFSGCIEKCREQLSWHRCMGESLSDDTLIPGEWHCRSILSTSLTPPMILIGYLHLDSATGQVQLKDQTGLVDCVITKAHPNSFESKDTVIYPTPDHNTINPAECCPSKDNSSEVALPLQRKCSFSNCHHMHTWCLGHLIRVEGFLIVQEDLPPSCTGPSGDPGTTAHSSEKEDFNSLSQLRRHREFVAFSMQSVECLNCLNVVQSHSLAKEFQNKTEGGTVTALCQDCSDCNHRGRSWNSSKVKSTNSTQSEMGSFKSTLANDVSIGHSFNTNLFLLLTKSQLLKSLRDSLSFLVHVVILHEQLPEEKGKIAVKLQQQSKLRSAVVRFVGDSVRWYHTLHSGCVYRMQGEVSVVTQQEFHSITSLPPAQLKLEDNSTFLTVSRDLALEQIPGSVLPAHILQQLRVIQSRYKDKLHVSTLQDITADRKSASGSLVSFCCVIISTSDSPGDRIHHFDKKRKTSENPSTRDGELRLLVAGTAVSSITMVVCMSGTSLHSMRGLLPGASVTFRQCVRSTSADGCVICRVTPLTSVTIDTLPSLVPRRQPVQDHTAPPTNQQDSATDTVTTPSTFPQRYQHTAPPSNQQDSPTDTVTTPSTFPQRYQHTAPPSNQQDSPTDTVTTPFISPHQYFLSHLLSCPDSVSPTEVFIINCHLLAIKSLVLKWSCQRCGHKECICSSDSEEGGMLTSSVRFVVEDGSAEALVWCTQPSVIAAVLGLTAQQWTQLELEIRRCKEVVYSYKKPNYREKVVLPSPTDTEGLVNLLCSDDSLQKPLVLHCQLRNRGTSMRSSSANAGTADKQFAPSVHLKCLAAYEGYH</sequence>
<evidence type="ECO:0000256" key="4">
    <source>
        <dbReference type="ARBA" id="ARBA00016175"/>
    </source>
</evidence>
<evidence type="ECO:0000313" key="10">
    <source>
        <dbReference type="Proteomes" id="UP000694845"/>
    </source>
</evidence>
<dbReference type="PANTHER" id="PTHR14865:SF2">
    <property type="entry name" value="CST COMPLEX SUBUNIT CTC1"/>
    <property type="match status" value="1"/>
</dbReference>
<dbReference type="RefSeq" id="XP_022086992.1">
    <property type="nucleotide sequence ID" value="XM_022231300.1"/>
</dbReference>
<feature type="compositionally biased region" description="Polar residues" evidence="9">
    <location>
        <begin position="1074"/>
        <end position="1104"/>
    </location>
</feature>
<keyword evidence="6" id="KW-0779">Telomere</keyword>
<accession>A0A8B7Y392</accession>
<name>A0A8B7Y392_ACAPL</name>
<dbReference type="GO" id="GO:0010833">
    <property type="term" value="P:telomere maintenance via telomere lengthening"/>
    <property type="evidence" value="ECO:0007669"/>
    <property type="project" value="TreeGrafter"/>
</dbReference>
<dbReference type="Pfam" id="PF15489">
    <property type="entry name" value="CTC1"/>
    <property type="match status" value="4"/>
</dbReference>
<evidence type="ECO:0000256" key="2">
    <source>
        <dbReference type="ARBA" id="ARBA00004574"/>
    </source>
</evidence>
<dbReference type="KEGG" id="aplc:110977312"/>
<keyword evidence="7" id="KW-0238">DNA-binding</keyword>
<proteinExistence type="inferred from homology"/>
<dbReference type="OrthoDB" id="2314520at2759"/>
<feature type="region of interest" description="Disordered" evidence="9">
    <location>
        <begin position="1061"/>
        <end position="1140"/>
    </location>
</feature>
<feature type="compositionally biased region" description="Polar residues" evidence="9">
    <location>
        <begin position="1119"/>
        <end position="1140"/>
    </location>
</feature>
<dbReference type="GO" id="GO:0003697">
    <property type="term" value="F:single-stranded DNA binding"/>
    <property type="evidence" value="ECO:0007669"/>
    <property type="project" value="InterPro"/>
</dbReference>
<keyword evidence="5" id="KW-0158">Chromosome</keyword>
<evidence type="ECO:0000256" key="5">
    <source>
        <dbReference type="ARBA" id="ARBA00022454"/>
    </source>
</evidence>
<evidence type="ECO:0000313" key="11">
    <source>
        <dbReference type="RefSeq" id="XP_022086991.1"/>
    </source>
</evidence>
<dbReference type="RefSeq" id="XP_022086991.1">
    <property type="nucleotide sequence ID" value="XM_022231299.1"/>
</dbReference>
<evidence type="ECO:0000313" key="12">
    <source>
        <dbReference type="RefSeq" id="XP_022086992.1"/>
    </source>
</evidence>
<dbReference type="GeneID" id="110977312"/>
<evidence type="ECO:0000256" key="9">
    <source>
        <dbReference type="SAM" id="MobiDB-lite"/>
    </source>
</evidence>
<organism evidence="10 12">
    <name type="scientific">Acanthaster planci</name>
    <name type="common">Crown-of-thorns starfish</name>
    <dbReference type="NCBI Taxonomy" id="133434"/>
    <lineage>
        <taxon>Eukaryota</taxon>
        <taxon>Metazoa</taxon>
        <taxon>Echinodermata</taxon>
        <taxon>Eleutherozoa</taxon>
        <taxon>Asterozoa</taxon>
        <taxon>Asteroidea</taxon>
        <taxon>Valvatacea</taxon>
        <taxon>Valvatida</taxon>
        <taxon>Acanthasteridae</taxon>
        <taxon>Acanthaster</taxon>
    </lineage>
</organism>
<comment type="subcellular location">
    <subcellularLocation>
        <location evidence="2">Chromosome</location>
        <location evidence="2">Telomere</location>
    </subcellularLocation>
    <subcellularLocation>
        <location evidence="1">Nucleus</location>
    </subcellularLocation>
</comment>
<gene>
    <name evidence="11 12" type="primary">LOC110977312</name>
</gene>
<dbReference type="GO" id="GO:0042162">
    <property type="term" value="F:telomeric DNA binding"/>
    <property type="evidence" value="ECO:0007669"/>
    <property type="project" value="TreeGrafter"/>
</dbReference>
<dbReference type="InterPro" id="IPR029156">
    <property type="entry name" value="CTC1"/>
</dbReference>
<dbReference type="PANTHER" id="PTHR14865">
    <property type="entry name" value="CST COMPLEX SUBUNIT CTC1"/>
    <property type="match status" value="1"/>
</dbReference>
<evidence type="ECO:0000256" key="1">
    <source>
        <dbReference type="ARBA" id="ARBA00004123"/>
    </source>
</evidence>
<dbReference type="GO" id="GO:0045740">
    <property type="term" value="P:positive regulation of DNA replication"/>
    <property type="evidence" value="ECO:0007669"/>
    <property type="project" value="TreeGrafter"/>
</dbReference>
<feature type="compositionally biased region" description="Low complexity" evidence="9">
    <location>
        <begin position="1105"/>
        <end position="1118"/>
    </location>
</feature>
<dbReference type="OMA" id="HTWCLGH"/>
<evidence type="ECO:0000256" key="3">
    <source>
        <dbReference type="ARBA" id="ARBA00006332"/>
    </source>
</evidence>
<dbReference type="Proteomes" id="UP000694845">
    <property type="component" value="Unplaced"/>
</dbReference>
<evidence type="ECO:0000256" key="7">
    <source>
        <dbReference type="ARBA" id="ARBA00023125"/>
    </source>
</evidence>
<evidence type="ECO:0000256" key="8">
    <source>
        <dbReference type="ARBA" id="ARBA00023242"/>
    </source>
</evidence>
<reference evidence="11 12" key="1">
    <citation type="submission" date="2025-04" db="UniProtKB">
        <authorList>
            <consortium name="RefSeq"/>
        </authorList>
    </citation>
    <scope>IDENTIFICATION</scope>
</reference>
<dbReference type="GO" id="GO:1990879">
    <property type="term" value="C:CST complex"/>
    <property type="evidence" value="ECO:0007669"/>
    <property type="project" value="TreeGrafter"/>
</dbReference>
<dbReference type="InterPro" id="IPR042617">
    <property type="entry name" value="CTC1-like"/>
</dbReference>
<protein>
    <recommendedName>
        <fullName evidence="4">CST complex subunit CTC1</fullName>
    </recommendedName>
</protein>
<keyword evidence="8" id="KW-0539">Nucleus</keyword>
<keyword evidence="10" id="KW-1185">Reference proteome</keyword>
<evidence type="ECO:0000256" key="6">
    <source>
        <dbReference type="ARBA" id="ARBA00022895"/>
    </source>
</evidence>
<comment type="similarity">
    <text evidence="3">Belongs to the CTC1 family.</text>
</comment>